<keyword evidence="3" id="KW-0694">RNA-binding</keyword>
<dbReference type="PROSITE" id="PS01261">
    <property type="entry name" value="UPF0020"/>
    <property type="match status" value="1"/>
</dbReference>
<reference evidence="5 6" key="1">
    <citation type="submission" date="2022-03" db="EMBL/GenBank/DDBJ databases">
        <authorList>
            <person name="Koch H."/>
        </authorList>
    </citation>
    <scope>NUCLEOTIDE SEQUENCE [LARGE SCALE GENOMIC DNA]</scope>
    <source>
        <strain evidence="5 6">G1</strain>
    </source>
</reference>
<dbReference type="EMBL" id="OW150024">
    <property type="protein sequence ID" value="CAH2032001.1"/>
    <property type="molecule type" value="Genomic_DNA"/>
</dbReference>
<accession>A0ABN8HGT6</accession>
<dbReference type="Gene3D" id="3.40.50.150">
    <property type="entry name" value="Vaccinia Virus protein VP39"/>
    <property type="match status" value="1"/>
</dbReference>
<evidence type="ECO:0000256" key="3">
    <source>
        <dbReference type="PROSITE-ProRule" id="PRU00529"/>
    </source>
</evidence>
<dbReference type="GO" id="GO:0008168">
    <property type="term" value="F:methyltransferase activity"/>
    <property type="evidence" value="ECO:0007669"/>
    <property type="project" value="UniProtKB-KW"/>
</dbReference>
<dbReference type="InterPro" id="IPR004114">
    <property type="entry name" value="THUMP_dom"/>
</dbReference>
<dbReference type="Gene3D" id="3.30.2130.30">
    <property type="match status" value="1"/>
</dbReference>
<dbReference type="PANTHER" id="PTHR47313">
    <property type="entry name" value="RIBOSOMAL RNA LARGE SUBUNIT METHYLTRANSFERASE K/L"/>
    <property type="match status" value="1"/>
</dbReference>
<dbReference type="InterPro" id="IPR053943">
    <property type="entry name" value="RlmKL-like_Mtase_CS"/>
</dbReference>
<dbReference type="CDD" id="cd11715">
    <property type="entry name" value="THUMP_AdoMetMT"/>
    <property type="match status" value="1"/>
</dbReference>
<evidence type="ECO:0000313" key="6">
    <source>
        <dbReference type="Proteomes" id="UP001295463"/>
    </source>
</evidence>
<keyword evidence="1 5" id="KW-0489">Methyltransferase</keyword>
<name>A0ABN8HGT6_9BACT</name>
<dbReference type="InterPro" id="IPR029063">
    <property type="entry name" value="SAM-dependent_MTases_sf"/>
</dbReference>
<dbReference type="SUPFAM" id="SSF53335">
    <property type="entry name" value="S-adenosyl-L-methionine-dependent methyltransferases"/>
    <property type="match status" value="1"/>
</dbReference>
<proteinExistence type="predicted"/>
<dbReference type="Pfam" id="PF22020">
    <property type="entry name" value="RlmL_1st"/>
    <property type="match status" value="1"/>
</dbReference>
<sequence length="393" mass="43587">MTEQRKIIRRTPATPPPARQQLRLFATVPLGAEELTATELTGLGAADVAPVRGGVAFNGDRALLYRSLLQVRTASRILVHLGNFPCTSPQELYDGVRSLPWNELLTPAMTLAVDCTLRDSTITHSHFAALKAKDAIVDLLREQCGSRPSIDTKNPDLRVNLHIAKNQATVSLDACGEPLDRRGWRLDRNAAPLRETLAAAIMLHTGWDGTVPLLDPMCGSGTLLLEGAAIALRQPAGAGREFGLMRWRDFDQRLWEEVLRQEQAVAGESLAVPVLGYDRDPKAIIACRENARRAGLSYQVAFDRKPFEEAEPCGHQGVLVMNPPYGVRMGERAELEALYRKIGEVFKRRFSGWTAYLLAGDLELARLVGLKPSRRFVLFNGPLECRLLKYELY</sequence>
<keyword evidence="6" id="KW-1185">Reference proteome</keyword>
<dbReference type="GO" id="GO:0032259">
    <property type="term" value="P:methylation"/>
    <property type="evidence" value="ECO:0007669"/>
    <property type="project" value="UniProtKB-KW"/>
</dbReference>
<dbReference type="RefSeq" id="WP_305732784.1">
    <property type="nucleotide sequence ID" value="NZ_OW150024.1"/>
</dbReference>
<dbReference type="Pfam" id="PF02926">
    <property type="entry name" value="THUMP"/>
    <property type="match status" value="1"/>
</dbReference>
<evidence type="ECO:0000259" key="4">
    <source>
        <dbReference type="PROSITE" id="PS51165"/>
    </source>
</evidence>
<evidence type="ECO:0000313" key="5">
    <source>
        <dbReference type="EMBL" id="CAH2032001.1"/>
    </source>
</evidence>
<dbReference type="InterPro" id="IPR054170">
    <property type="entry name" value="RlmL_1st"/>
</dbReference>
<feature type="domain" description="THUMP" evidence="4">
    <location>
        <begin position="63"/>
        <end position="174"/>
    </location>
</feature>
<evidence type="ECO:0000256" key="2">
    <source>
        <dbReference type="ARBA" id="ARBA00022679"/>
    </source>
</evidence>
<dbReference type="Pfam" id="PF01170">
    <property type="entry name" value="UPF0020"/>
    <property type="match status" value="1"/>
</dbReference>
<dbReference type="InterPro" id="IPR000241">
    <property type="entry name" value="RlmKL-like_Mtase"/>
</dbReference>
<dbReference type="SMART" id="SM00981">
    <property type="entry name" value="THUMP"/>
    <property type="match status" value="1"/>
</dbReference>
<evidence type="ECO:0000256" key="1">
    <source>
        <dbReference type="ARBA" id="ARBA00022603"/>
    </source>
</evidence>
<dbReference type="PANTHER" id="PTHR47313:SF1">
    <property type="entry name" value="RIBOSOMAL RNA LARGE SUBUNIT METHYLTRANSFERASE K_L"/>
    <property type="match status" value="1"/>
</dbReference>
<organism evidence="5 6">
    <name type="scientific">Trichlorobacter ammonificans</name>
    <dbReference type="NCBI Taxonomy" id="2916410"/>
    <lineage>
        <taxon>Bacteria</taxon>
        <taxon>Pseudomonadati</taxon>
        <taxon>Thermodesulfobacteriota</taxon>
        <taxon>Desulfuromonadia</taxon>
        <taxon>Geobacterales</taxon>
        <taxon>Geobacteraceae</taxon>
        <taxon>Trichlorobacter</taxon>
    </lineage>
</organism>
<dbReference type="PROSITE" id="PS51165">
    <property type="entry name" value="THUMP"/>
    <property type="match status" value="1"/>
</dbReference>
<gene>
    <name evidence="5" type="ORF">GEAMG1_2166</name>
</gene>
<protein>
    <submittedName>
        <fullName evidence="5">N6-adenine-specific DNA methylase</fullName>
    </submittedName>
</protein>
<keyword evidence="2" id="KW-0808">Transferase</keyword>
<dbReference type="Proteomes" id="UP001295463">
    <property type="component" value="Chromosome"/>
</dbReference>